<dbReference type="Proteomes" id="UP001732700">
    <property type="component" value="Chromosome 5D"/>
</dbReference>
<reference evidence="1" key="1">
    <citation type="submission" date="2021-05" db="EMBL/GenBank/DDBJ databases">
        <authorList>
            <person name="Scholz U."/>
            <person name="Mascher M."/>
            <person name="Fiebig A."/>
        </authorList>
    </citation>
    <scope>NUCLEOTIDE SEQUENCE [LARGE SCALE GENOMIC DNA]</scope>
</reference>
<organism evidence="1 2">
    <name type="scientific">Avena sativa</name>
    <name type="common">Oat</name>
    <dbReference type="NCBI Taxonomy" id="4498"/>
    <lineage>
        <taxon>Eukaryota</taxon>
        <taxon>Viridiplantae</taxon>
        <taxon>Streptophyta</taxon>
        <taxon>Embryophyta</taxon>
        <taxon>Tracheophyta</taxon>
        <taxon>Spermatophyta</taxon>
        <taxon>Magnoliopsida</taxon>
        <taxon>Liliopsida</taxon>
        <taxon>Poales</taxon>
        <taxon>Poaceae</taxon>
        <taxon>BOP clade</taxon>
        <taxon>Pooideae</taxon>
        <taxon>Poodae</taxon>
        <taxon>Poeae</taxon>
        <taxon>Poeae Chloroplast Group 1 (Aveneae type)</taxon>
        <taxon>Aveninae</taxon>
        <taxon>Avena</taxon>
    </lineage>
</organism>
<evidence type="ECO:0000313" key="1">
    <source>
        <dbReference type="EnsemblPlants" id="AVESA.00010b.r2.5DG0940160.1.CDS"/>
    </source>
</evidence>
<dbReference type="EnsemblPlants" id="AVESA.00010b.r2.5DG0940160.1">
    <property type="protein sequence ID" value="AVESA.00010b.r2.5DG0940160.1.CDS"/>
    <property type="gene ID" value="AVESA.00010b.r2.5DG0940160"/>
</dbReference>
<proteinExistence type="predicted"/>
<name>A0ACD5Y4F1_AVESA</name>
<keyword evidence="2" id="KW-1185">Reference proteome</keyword>
<accession>A0ACD5Y4F1</accession>
<sequence length="103" mass="11591">MDPVKLDEKRKAELVAQLEELKAELKEHEEERSLPGAKPSQLEKLGPLLMEVAKKERAVLLEKYSNYRKPLIVRLNSQQDPAASPPGLVMLPAFSEDGEEKEA</sequence>
<reference evidence="1" key="2">
    <citation type="submission" date="2025-09" db="UniProtKB">
        <authorList>
            <consortium name="EnsemblPlants"/>
        </authorList>
    </citation>
    <scope>IDENTIFICATION</scope>
</reference>
<protein>
    <submittedName>
        <fullName evidence="1">Uncharacterized protein</fullName>
    </submittedName>
</protein>
<evidence type="ECO:0000313" key="2">
    <source>
        <dbReference type="Proteomes" id="UP001732700"/>
    </source>
</evidence>